<keyword evidence="4" id="KW-0175">Coiled coil</keyword>
<evidence type="ECO:0000256" key="2">
    <source>
        <dbReference type="ARBA" id="ARBA00073943"/>
    </source>
</evidence>
<dbReference type="FunFam" id="1.20.58.670:FF:000003">
    <property type="entry name" value="RAD50-interacting protein 1"/>
    <property type="match status" value="1"/>
</dbReference>
<dbReference type="GO" id="GO:0060628">
    <property type="term" value="P:regulation of ER to Golgi vesicle-mediated transport"/>
    <property type="evidence" value="ECO:0007669"/>
    <property type="project" value="TreeGrafter"/>
</dbReference>
<sequence>MLLCVNSIADTENMATVNVTKKEVTRDLDHCDIPYYVSEFVEREVGNDYDSLRNLGSLIDKLSENKKQLEEQVLTVSSEVPKRIQKALKNAEDSKKSLNRLLEEEALLSDSIDSHLLKAEPWMEELGVLISQVEEIERHLSYLKWISRIEELSDNIQQYLMTNNVPEAASTLAFMAELDIKLQESSCSHLLAFVRSTVKFWHKILKDKLSSDFEEVLTQLRWPFVGPPQSQAFGLAAPANAPDIYNNLETLFCQLLKLQTSDELLTKPKQLPEKYSLPPSPPIILPIQIMLNPLQKRFKYHFTGNKPTNVLNKLEFSRALVMLILEKLAADIPFLLYDDALFCHLVDEVLQFERELYSVHGYLSTLPSCMHILSEESCFQRWLTVEKKFALQKMDSMLSSEAAWISQYKDITDIDEMKVPDCAETFMTLLLVITDRYKNLPTASRKLQFLGLQKELVDDFRIRLTQVMKEESRASLGFRYCAILNAVNYIATVLADWADNVFFLQLQQAELEVCAESSSVSQLQLGQLASMESSVFDEMINLLERLKQDMLSRQVHHVFKEVTDAAKLYKKERWLSLPSQAEQAVMSLSSTACPMLLTLRDRLLQLEQQLCHSLFKIFWQMLAEKVDTFIYQEIIMANHFNEGGAAQLQFDMSRNLFPLFSHYCKRPENYFKHIKEACIILNLNVGSALLLKDVLQSASENEASLKPNQPSATAALNELGVYKLAQRDVEILLNLRAIWPNTGK</sequence>
<dbReference type="PROSITE" id="PS51386">
    <property type="entry name" value="RINT1_TIP20"/>
    <property type="match status" value="1"/>
</dbReference>
<proteinExistence type="inferred from homology"/>
<evidence type="ECO:0000256" key="3">
    <source>
        <dbReference type="ARBA" id="ARBA00079551"/>
    </source>
</evidence>
<dbReference type="PANTHER" id="PTHR13520">
    <property type="entry name" value="RAD50-INTERACTING PROTEIN 1 RINT-1"/>
    <property type="match status" value="1"/>
</dbReference>
<comment type="similarity">
    <text evidence="1">Belongs to the RINT1 family.</text>
</comment>
<dbReference type="AlphaFoldDB" id="A0A8C3B8Y5"/>
<dbReference type="GO" id="GO:0006890">
    <property type="term" value="P:retrograde vesicle-mediated transport, Golgi to endoplasmic reticulum"/>
    <property type="evidence" value="ECO:0007669"/>
    <property type="project" value="InterPro"/>
</dbReference>
<evidence type="ECO:0000313" key="5">
    <source>
        <dbReference type="Ensembl" id="ENSCMMP00000003398.1"/>
    </source>
</evidence>
<protein>
    <recommendedName>
        <fullName evidence="2">RAD50-interacting protein 1</fullName>
    </recommendedName>
    <alternativeName>
        <fullName evidence="3">RAD50 interactor 1</fullName>
    </alternativeName>
</protein>
<dbReference type="PANTHER" id="PTHR13520:SF0">
    <property type="entry name" value="RAD50-INTERACTING PROTEIN 1"/>
    <property type="match status" value="1"/>
</dbReference>
<evidence type="ECO:0000313" key="6">
    <source>
        <dbReference type="Proteomes" id="UP000694556"/>
    </source>
</evidence>
<organism evidence="5 6">
    <name type="scientific">Cairina moschata</name>
    <name type="common">Muscovy duck</name>
    <dbReference type="NCBI Taxonomy" id="8855"/>
    <lineage>
        <taxon>Eukaryota</taxon>
        <taxon>Metazoa</taxon>
        <taxon>Chordata</taxon>
        <taxon>Craniata</taxon>
        <taxon>Vertebrata</taxon>
        <taxon>Euteleostomi</taxon>
        <taxon>Archelosauria</taxon>
        <taxon>Archosauria</taxon>
        <taxon>Dinosauria</taxon>
        <taxon>Saurischia</taxon>
        <taxon>Theropoda</taxon>
        <taxon>Coelurosauria</taxon>
        <taxon>Aves</taxon>
        <taxon>Neognathae</taxon>
        <taxon>Galloanserae</taxon>
        <taxon>Anseriformes</taxon>
        <taxon>Anatidae</taxon>
        <taxon>Anatinae</taxon>
        <taxon>Cairina</taxon>
    </lineage>
</organism>
<dbReference type="InterPro" id="IPR007528">
    <property type="entry name" value="RINT1_Tip20"/>
</dbReference>
<dbReference type="Ensembl" id="ENSCMMT00000003809.1">
    <property type="protein sequence ID" value="ENSCMMP00000003398.1"/>
    <property type="gene ID" value="ENSCMMG00000002208.1"/>
</dbReference>
<dbReference type="GO" id="GO:0006888">
    <property type="term" value="P:endoplasmic reticulum to Golgi vesicle-mediated transport"/>
    <property type="evidence" value="ECO:0007669"/>
    <property type="project" value="InterPro"/>
</dbReference>
<reference evidence="5" key="3">
    <citation type="submission" date="2025-09" db="UniProtKB">
        <authorList>
            <consortium name="Ensembl"/>
        </authorList>
    </citation>
    <scope>IDENTIFICATION</scope>
</reference>
<reference evidence="5" key="1">
    <citation type="submission" date="2018-09" db="EMBL/GenBank/DDBJ databases">
        <title>Common duck and Muscovy duck high density SNP chip.</title>
        <authorList>
            <person name="Vignal A."/>
            <person name="Thebault N."/>
            <person name="Warren W.C."/>
        </authorList>
    </citation>
    <scope>NUCLEOTIDE SEQUENCE [LARGE SCALE GENOMIC DNA]</scope>
</reference>
<evidence type="ECO:0000256" key="4">
    <source>
        <dbReference type="SAM" id="Coils"/>
    </source>
</evidence>
<dbReference type="Gene3D" id="1.20.58.670">
    <property type="entry name" value="Dsl1p vesicle tethering complex, Tip20p subunit, domain D"/>
    <property type="match status" value="1"/>
</dbReference>
<dbReference type="GO" id="GO:0070939">
    <property type="term" value="C:Dsl1/NZR complex"/>
    <property type="evidence" value="ECO:0007669"/>
    <property type="project" value="InterPro"/>
</dbReference>
<dbReference type="InterPro" id="IPR042044">
    <property type="entry name" value="EXOC6PINT-1/Sec15/Tip20_C_dom2"/>
</dbReference>
<evidence type="ECO:0000256" key="1">
    <source>
        <dbReference type="ARBA" id="ARBA00061158"/>
    </source>
</evidence>
<name>A0A8C3B8Y5_CAIMO</name>
<feature type="coiled-coil region" evidence="4">
    <location>
        <begin position="52"/>
        <end position="108"/>
    </location>
</feature>
<reference evidence="5" key="2">
    <citation type="submission" date="2025-08" db="UniProtKB">
        <authorList>
            <consortium name="Ensembl"/>
        </authorList>
    </citation>
    <scope>IDENTIFICATION</scope>
</reference>
<dbReference type="Pfam" id="PF04437">
    <property type="entry name" value="RINT1_TIP1"/>
    <property type="match status" value="1"/>
</dbReference>
<accession>A0A8C3B8Y5</accession>
<dbReference type="Proteomes" id="UP000694556">
    <property type="component" value="Chromosome 1"/>
</dbReference>
<keyword evidence="6" id="KW-1185">Reference proteome</keyword>